<reference evidence="5" key="1">
    <citation type="submission" date="2024-05" db="EMBL/GenBank/DDBJ databases">
        <title>Herbiconiux sp. A18JL235.</title>
        <authorList>
            <person name="Zhang G."/>
        </authorList>
    </citation>
    <scope>NUCLEOTIDE SEQUENCE</scope>
    <source>
        <strain evidence="5">A18JL235</strain>
    </source>
</reference>
<dbReference type="PANTHER" id="PTHR24421">
    <property type="entry name" value="NITRATE/NITRITE SENSOR PROTEIN NARX-RELATED"/>
    <property type="match status" value="1"/>
</dbReference>
<dbReference type="GO" id="GO:0016301">
    <property type="term" value="F:kinase activity"/>
    <property type="evidence" value="ECO:0007669"/>
    <property type="project" value="UniProtKB-KW"/>
</dbReference>
<evidence type="ECO:0000256" key="3">
    <source>
        <dbReference type="ARBA" id="ARBA00023012"/>
    </source>
</evidence>
<evidence type="ECO:0000313" key="5">
    <source>
        <dbReference type="EMBL" id="XDI06654.1"/>
    </source>
</evidence>
<keyword evidence="4" id="KW-0472">Membrane</keyword>
<dbReference type="InterPro" id="IPR036890">
    <property type="entry name" value="HATPase_C_sf"/>
</dbReference>
<protein>
    <submittedName>
        <fullName evidence="5">Sensor histidine kinase</fullName>
    </submittedName>
</protein>
<keyword evidence="3" id="KW-0902">Two-component regulatory system</keyword>
<gene>
    <name evidence="5" type="ORF">ABFY20_06010</name>
</gene>
<evidence type="ECO:0000256" key="1">
    <source>
        <dbReference type="ARBA" id="ARBA00022679"/>
    </source>
</evidence>
<proteinExistence type="predicted"/>
<dbReference type="RefSeq" id="WP_368499033.1">
    <property type="nucleotide sequence ID" value="NZ_CP162511.1"/>
</dbReference>
<sequence length="393" mass="41351">MTAQHDPLADAAGIAADRRAMLTTVGVTSGLFGVTVSIQSVLVLGAFSSTLRAQDASPLADVTVRVLINLLSVGVVVLLTSVLQVEQHRGPALALRGLAAVVGGAGLRGALQLAAGVYPIDPPNAVLTDALIGSVLFAVTLVAGLVIVGLLRRLRDEERQRFAQELTAREALESLQREELRVRREVAENIHGSVQNRFVLLAAELAAVADGLDECDGPHGPPDAPRTRGDRIRAVANELDRLRESELRALSEMLYPIDLDRGLPTALRSLFARIPPSIRTELTIDPRADAAAARLPEPAAILVLRVVEDGVSNALRHGKASALALSMDVDGDTIVLALRDDGVGLPPDPRWSGLARLRRQLESVGGALALRGGNDDGGPGPGAVLEARLPLPT</sequence>
<dbReference type="SUPFAM" id="SSF55874">
    <property type="entry name" value="ATPase domain of HSP90 chaperone/DNA topoisomerase II/histidine kinase"/>
    <property type="match status" value="1"/>
</dbReference>
<dbReference type="EMBL" id="CP162511">
    <property type="protein sequence ID" value="XDI06654.1"/>
    <property type="molecule type" value="Genomic_DNA"/>
</dbReference>
<keyword evidence="4" id="KW-1133">Transmembrane helix</keyword>
<accession>A0AB39BK60</accession>
<dbReference type="GO" id="GO:0000160">
    <property type="term" value="P:phosphorelay signal transduction system"/>
    <property type="evidence" value="ECO:0007669"/>
    <property type="project" value="UniProtKB-KW"/>
</dbReference>
<dbReference type="AlphaFoldDB" id="A0AB39BK60"/>
<feature type="transmembrane region" description="Helical" evidence="4">
    <location>
        <begin position="97"/>
        <end position="118"/>
    </location>
</feature>
<evidence type="ECO:0000256" key="4">
    <source>
        <dbReference type="SAM" id="Phobius"/>
    </source>
</evidence>
<name>A0AB39BK60_9MICO</name>
<feature type="transmembrane region" description="Helical" evidence="4">
    <location>
        <begin position="66"/>
        <end position="85"/>
    </location>
</feature>
<keyword evidence="2 5" id="KW-0418">Kinase</keyword>
<keyword evidence="4" id="KW-0812">Transmembrane</keyword>
<evidence type="ECO:0000256" key="2">
    <source>
        <dbReference type="ARBA" id="ARBA00022777"/>
    </source>
</evidence>
<organism evidence="5">
    <name type="scientific">Herbiconiux sp. A18JL235</name>
    <dbReference type="NCBI Taxonomy" id="3152363"/>
    <lineage>
        <taxon>Bacteria</taxon>
        <taxon>Bacillati</taxon>
        <taxon>Actinomycetota</taxon>
        <taxon>Actinomycetes</taxon>
        <taxon>Micrococcales</taxon>
        <taxon>Microbacteriaceae</taxon>
        <taxon>Herbiconiux</taxon>
    </lineage>
</organism>
<feature type="transmembrane region" description="Helical" evidence="4">
    <location>
        <begin position="21"/>
        <end position="46"/>
    </location>
</feature>
<feature type="transmembrane region" description="Helical" evidence="4">
    <location>
        <begin position="130"/>
        <end position="151"/>
    </location>
</feature>
<dbReference type="Gene3D" id="3.30.565.10">
    <property type="entry name" value="Histidine kinase-like ATPase, C-terminal domain"/>
    <property type="match status" value="1"/>
</dbReference>
<keyword evidence="1" id="KW-0808">Transferase</keyword>
<dbReference type="InterPro" id="IPR050482">
    <property type="entry name" value="Sensor_HK_TwoCompSys"/>
</dbReference>